<reference evidence="2" key="1">
    <citation type="submission" date="2020-10" db="EMBL/GenBank/DDBJ databases">
        <authorList>
            <person name="Gilroy R."/>
        </authorList>
    </citation>
    <scope>NUCLEOTIDE SEQUENCE</scope>
    <source>
        <strain evidence="2">ChiSxjej2B14-8506</strain>
    </source>
</reference>
<proteinExistence type="predicted"/>
<evidence type="ECO:0000313" key="2">
    <source>
        <dbReference type="EMBL" id="HIU47462.1"/>
    </source>
</evidence>
<evidence type="ECO:0000313" key="3">
    <source>
        <dbReference type="Proteomes" id="UP000824123"/>
    </source>
</evidence>
<dbReference type="AlphaFoldDB" id="A0A9D1LT91"/>
<keyword evidence="1" id="KW-0812">Transmembrane</keyword>
<feature type="transmembrane region" description="Helical" evidence="1">
    <location>
        <begin position="9"/>
        <end position="27"/>
    </location>
</feature>
<accession>A0A9D1LT91</accession>
<evidence type="ECO:0000256" key="1">
    <source>
        <dbReference type="SAM" id="Phobius"/>
    </source>
</evidence>
<protein>
    <submittedName>
        <fullName evidence="2">Uncharacterized protein</fullName>
    </submittedName>
</protein>
<keyword evidence="1" id="KW-1133">Transmembrane helix</keyword>
<dbReference type="EMBL" id="DVNK01000057">
    <property type="protein sequence ID" value="HIU47462.1"/>
    <property type="molecule type" value="Genomic_DNA"/>
</dbReference>
<comment type="caution">
    <text evidence="2">The sequence shown here is derived from an EMBL/GenBank/DDBJ whole genome shotgun (WGS) entry which is preliminary data.</text>
</comment>
<reference evidence="2" key="2">
    <citation type="journal article" date="2021" name="PeerJ">
        <title>Extensive microbial diversity within the chicken gut microbiome revealed by metagenomics and culture.</title>
        <authorList>
            <person name="Gilroy R."/>
            <person name="Ravi A."/>
            <person name="Getino M."/>
            <person name="Pursley I."/>
            <person name="Horton D.L."/>
            <person name="Alikhan N.F."/>
            <person name="Baker D."/>
            <person name="Gharbi K."/>
            <person name="Hall N."/>
            <person name="Watson M."/>
            <person name="Adriaenssens E.M."/>
            <person name="Foster-Nyarko E."/>
            <person name="Jarju S."/>
            <person name="Secka A."/>
            <person name="Antonio M."/>
            <person name="Oren A."/>
            <person name="Chaudhuri R.R."/>
            <person name="La Ragione R."/>
            <person name="Hildebrand F."/>
            <person name="Pallen M.J."/>
        </authorList>
    </citation>
    <scope>NUCLEOTIDE SEQUENCE</scope>
    <source>
        <strain evidence="2">ChiSxjej2B14-8506</strain>
    </source>
</reference>
<gene>
    <name evidence="2" type="ORF">IAC59_09450</name>
</gene>
<feature type="transmembrane region" description="Helical" evidence="1">
    <location>
        <begin position="33"/>
        <end position="50"/>
    </location>
</feature>
<organism evidence="2 3">
    <name type="scientific">Candidatus Fimadaptatus faecigallinarum</name>
    <dbReference type="NCBI Taxonomy" id="2840814"/>
    <lineage>
        <taxon>Bacteria</taxon>
        <taxon>Bacillati</taxon>
        <taxon>Bacillota</taxon>
        <taxon>Clostridia</taxon>
        <taxon>Eubacteriales</taxon>
        <taxon>Candidatus Fimadaptatus</taxon>
    </lineage>
</organism>
<keyword evidence="1" id="KW-0472">Membrane</keyword>
<feature type="transmembrane region" description="Helical" evidence="1">
    <location>
        <begin position="59"/>
        <end position="79"/>
    </location>
</feature>
<name>A0A9D1LT91_9FIRM</name>
<sequence length="81" mass="9034">MDKLKISRLALALAILCVIVNVINFFVPFNTYGVDNFLLAALMGVLAFNFKNDERMRGYWVLCLVMAVLSAVSGVMRLMGM</sequence>
<dbReference type="Proteomes" id="UP000824123">
    <property type="component" value="Unassembled WGS sequence"/>
</dbReference>